<dbReference type="InterPro" id="IPR000086">
    <property type="entry name" value="NUDIX_hydrolase_dom"/>
</dbReference>
<evidence type="ECO:0000259" key="1">
    <source>
        <dbReference type="PROSITE" id="PS51462"/>
    </source>
</evidence>
<dbReference type="Gene3D" id="1.10.10.10">
    <property type="entry name" value="Winged helix-like DNA-binding domain superfamily/Winged helix DNA-binding domain"/>
    <property type="match status" value="1"/>
</dbReference>
<evidence type="ECO:0000313" key="2">
    <source>
        <dbReference type="EMBL" id="AWN43057.1"/>
    </source>
</evidence>
<evidence type="ECO:0000313" key="3">
    <source>
        <dbReference type="Proteomes" id="UP000245926"/>
    </source>
</evidence>
<dbReference type="PANTHER" id="PTHR43736">
    <property type="entry name" value="ADP-RIBOSE PYROPHOSPHATASE"/>
    <property type="match status" value="1"/>
</dbReference>
<dbReference type="KEGG" id="mets:DK389_24395"/>
<dbReference type="Pfam" id="PF00293">
    <property type="entry name" value="NUDIX"/>
    <property type="match status" value="1"/>
</dbReference>
<keyword evidence="2" id="KW-0378">Hydrolase</keyword>
<dbReference type="OrthoDB" id="9761969at2"/>
<accession>A0A2U8WA98</accession>
<sequence length="241" mass="26693">MSKTDFLADYDPAAYPRPALAVDLVLLGLRDGRPAALLLKRTRHPHAGRWALPGGFVGLDETLDAAAERVLREKAGIAQTYLEQLYTFGALDRDPRMRIVSVAHLALLPEQTFADALEGQPDLMVATLDVPWTGETGGPISALSRRGETLPLAFDHADMLALAVLRLRGKLDYSDVGFALLPEQFTLRQLQDVHEAILATPLNKPAFRRRMLDRGWLAPTGTREAGTSFRPAELYRFTRPR</sequence>
<dbReference type="InterPro" id="IPR054105">
    <property type="entry name" value="WHD_NrtR"/>
</dbReference>
<dbReference type="InterPro" id="IPR036388">
    <property type="entry name" value="WH-like_DNA-bd_sf"/>
</dbReference>
<name>A0A2U8WA98_9HYPH</name>
<keyword evidence="3" id="KW-1185">Reference proteome</keyword>
<dbReference type="SUPFAM" id="SSF46785">
    <property type="entry name" value="Winged helix' DNA-binding domain"/>
    <property type="match status" value="1"/>
</dbReference>
<reference evidence="3" key="1">
    <citation type="submission" date="2018-05" db="EMBL/GenBank/DDBJ databases">
        <title>Complete Genome Sequence of Methylobacterium sp. 17SD2-17.</title>
        <authorList>
            <person name="Srinivasan S."/>
        </authorList>
    </citation>
    <scope>NUCLEOTIDE SEQUENCE [LARGE SCALE GENOMIC DNA]</scope>
    <source>
        <strain evidence="3">17SD2-17</strain>
    </source>
</reference>
<feature type="domain" description="Nudix hydrolase" evidence="1">
    <location>
        <begin position="15"/>
        <end position="213"/>
    </location>
</feature>
<dbReference type="PANTHER" id="PTHR43736:SF4">
    <property type="entry name" value="SLR1690 PROTEIN"/>
    <property type="match status" value="1"/>
</dbReference>
<dbReference type="CDD" id="cd18873">
    <property type="entry name" value="NUDIX_NadM_like"/>
    <property type="match status" value="1"/>
</dbReference>
<protein>
    <submittedName>
        <fullName evidence="2">NUDIX hydrolase</fullName>
    </submittedName>
</protein>
<dbReference type="RefSeq" id="WP_109893488.1">
    <property type="nucleotide sequence ID" value="NZ_CP029550.1"/>
</dbReference>
<dbReference type="GO" id="GO:0016787">
    <property type="term" value="F:hydrolase activity"/>
    <property type="evidence" value="ECO:0007669"/>
    <property type="project" value="UniProtKB-KW"/>
</dbReference>
<dbReference type="InterPro" id="IPR015797">
    <property type="entry name" value="NUDIX_hydrolase-like_dom_sf"/>
</dbReference>
<gene>
    <name evidence="2" type="ORF">DK389_24395</name>
</gene>
<dbReference type="InterPro" id="IPR036390">
    <property type="entry name" value="WH_DNA-bd_sf"/>
</dbReference>
<dbReference type="SUPFAM" id="SSF55811">
    <property type="entry name" value="Nudix"/>
    <property type="match status" value="1"/>
</dbReference>
<proteinExistence type="predicted"/>
<dbReference type="PROSITE" id="PS51462">
    <property type="entry name" value="NUDIX"/>
    <property type="match status" value="1"/>
</dbReference>
<dbReference type="AlphaFoldDB" id="A0A2U8WA98"/>
<organism evidence="2 3">
    <name type="scientific">Methylobacterium durans</name>
    <dbReference type="NCBI Taxonomy" id="2202825"/>
    <lineage>
        <taxon>Bacteria</taxon>
        <taxon>Pseudomonadati</taxon>
        <taxon>Pseudomonadota</taxon>
        <taxon>Alphaproteobacteria</taxon>
        <taxon>Hyphomicrobiales</taxon>
        <taxon>Methylobacteriaceae</taxon>
        <taxon>Methylobacterium</taxon>
    </lineage>
</organism>
<dbReference type="EMBL" id="CP029550">
    <property type="protein sequence ID" value="AWN43057.1"/>
    <property type="molecule type" value="Genomic_DNA"/>
</dbReference>
<dbReference type="Proteomes" id="UP000245926">
    <property type="component" value="Chromosome"/>
</dbReference>
<dbReference type="Gene3D" id="3.90.79.10">
    <property type="entry name" value="Nucleoside Triphosphate Pyrophosphohydrolase"/>
    <property type="match status" value="1"/>
</dbReference>
<dbReference type="Pfam" id="PF21906">
    <property type="entry name" value="WHD_NrtR"/>
    <property type="match status" value="1"/>
</dbReference>